<feature type="compositionally biased region" description="Low complexity" evidence="1">
    <location>
        <begin position="143"/>
        <end position="157"/>
    </location>
</feature>
<evidence type="ECO:0000256" key="1">
    <source>
        <dbReference type="SAM" id="MobiDB-lite"/>
    </source>
</evidence>
<accession>A0AAJ5CZF3</accession>
<protein>
    <submittedName>
        <fullName evidence="2">Uncharacterized protein</fullName>
    </submittedName>
</protein>
<feature type="region of interest" description="Disordered" evidence="1">
    <location>
        <begin position="1"/>
        <end position="54"/>
    </location>
</feature>
<comment type="caution">
    <text evidence="2">The sequence shown here is derived from an EMBL/GenBank/DDBJ whole genome shotgun (WGS) entry which is preliminary data.</text>
</comment>
<name>A0AAJ5CZF3_PANPU</name>
<feature type="region of interest" description="Disordered" evidence="1">
    <location>
        <begin position="67"/>
        <end position="105"/>
    </location>
</feature>
<feature type="compositionally biased region" description="Basic and acidic residues" evidence="1">
    <location>
        <begin position="94"/>
        <end position="105"/>
    </location>
</feature>
<evidence type="ECO:0000313" key="3">
    <source>
        <dbReference type="Proteomes" id="UP000254589"/>
    </source>
</evidence>
<feature type="compositionally biased region" description="Basic residues" evidence="1">
    <location>
        <begin position="73"/>
        <end position="82"/>
    </location>
</feature>
<dbReference type="EMBL" id="UGSJ01000001">
    <property type="protein sequence ID" value="SUA89539.1"/>
    <property type="molecule type" value="Genomic_DNA"/>
</dbReference>
<reference evidence="2 3" key="1">
    <citation type="submission" date="2018-06" db="EMBL/GenBank/DDBJ databases">
        <authorList>
            <consortium name="Pathogen Informatics"/>
            <person name="Doyle S."/>
        </authorList>
    </citation>
    <scope>NUCLEOTIDE SEQUENCE [LARGE SCALE GENOMIC DNA]</scope>
    <source>
        <strain evidence="2 3">NCTC13159</strain>
    </source>
</reference>
<gene>
    <name evidence="2" type="ORF">NCTC13159_01006</name>
</gene>
<sequence length="205" mass="21254">MHGGVRAGGARRKPVGGRGGLRDVDGDGGASRAGARGAARPAAAATQWAQAGADRARPALFHRMCGGAGAGRERRRAGRRGNARIDAFARGRPASRECPDDDGRPSADAALCRLFADAPGRRARSRAQGSRSRSGGGGHSRRVPGGWAARARAGGAHVARRDANGLRIARLSRAARCAAATGRSGGARLPRLSLRRSTRWLAFRS</sequence>
<dbReference type="AlphaFoldDB" id="A0AAJ5CZF3"/>
<evidence type="ECO:0000313" key="2">
    <source>
        <dbReference type="EMBL" id="SUA89539.1"/>
    </source>
</evidence>
<dbReference type="Proteomes" id="UP000254589">
    <property type="component" value="Unassembled WGS sequence"/>
</dbReference>
<proteinExistence type="predicted"/>
<feature type="region of interest" description="Disordered" evidence="1">
    <location>
        <begin position="120"/>
        <end position="163"/>
    </location>
</feature>
<feature type="compositionally biased region" description="Low complexity" evidence="1">
    <location>
        <begin position="30"/>
        <end position="53"/>
    </location>
</feature>
<organism evidence="2 3">
    <name type="scientific">Pandoraea pulmonicola</name>
    <dbReference type="NCBI Taxonomy" id="93221"/>
    <lineage>
        <taxon>Bacteria</taxon>
        <taxon>Pseudomonadati</taxon>
        <taxon>Pseudomonadota</taxon>
        <taxon>Betaproteobacteria</taxon>
        <taxon>Burkholderiales</taxon>
        <taxon>Burkholderiaceae</taxon>
        <taxon>Pandoraea</taxon>
    </lineage>
</organism>